<organism evidence="1 2">
    <name type="scientific">Staphylococcus succinus</name>
    <dbReference type="NCBI Taxonomy" id="61015"/>
    <lineage>
        <taxon>Bacteria</taxon>
        <taxon>Bacillati</taxon>
        <taxon>Bacillota</taxon>
        <taxon>Bacilli</taxon>
        <taxon>Bacillales</taxon>
        <taxon>Staphylococcaceae</taxon>
        <taxon>Staphylococcus</taxon>
    </lineage>
</organism>
<sequence length="42" mass="4656">MTETFKAFVVDEQDGKVTNQIKNITIDDLPAGEVLIKVKYSG</sequence>
<dbReference type="InterPro" id="IPR011032">
    <property type="entry name" value="GroES-like_sf"/>
</dbReference>
<dbReference type="Gene3D" id="3.90.180.10">
    <property type="entry name" value="Medium-chain alcohol dehydrogenases, catalytic domain"/>
    <property type="match status" value="1"/>
</dbReference>
<name>A0ABX5IJZ8_9STAP</name>
<evidence type="ECO:0000313" key="1">
    <source>
        <dbReference type="EMBL" id="PTI63966.1"/>
    </source>
</evidence>
<comment type="caution">
    <text evidence="1">The sequence shown here is derived from an EMBL/GenBank/DDBJ whole genome shotgun (WGS) entry which is preliminary data.</text>
</comment>
<keyword evidence="2" id="KW-1185">Reference proteome</keyword>
<dbReference type="EMBL" id="PZFR01000187">
    <property type="protein sequence ID" value="PTI63966.1"/>
    <property type="molecule type" value="Genomic_DNA"/>
</dbReference>
<dbReference type="Proteomes" id="UP000240859">
    <property type="component" value="Unassembled WGS sequence"/>
</dbReference>
<dbReference type="SUPFAM" id="SSF50129">
    <property type="entry name" value="GroES-like"/>
    <property type="match status" value="1"/>
</dbReference>
<protein>
    <submittedName>
        <fullName evidence="1">Oxidoreductase</fullName>
    </submittedName>
</protein>
<reference evidence="1 2" key="1">
    <citation type="journal article" date="2016" name="Front. Microbiol.">
        <title>Comprehensive Phylogenetic Analysis of Bovine Non-aureus Staphylococci Species Based on Whole-Genome Sequencing.</title>
        <authorList>
            <person name="Naushad S."/>
            <person name="Barkema H.W."/>
            <person name="Luby C."/>
            <person name="Condas L.A."/>
            <person name="Nobrega D.B."/>
            <person name="Carson D.A."/>
            <person name="De Buck J."/>
        </authorList>
    </citation>
    <scope>NUCLEOTIDE SEQUENCE [LARGE SCALE GENOMIC DNA]</scope>
    <source>
        <strain evidence="1 2">SNUC 1084</strain>
    </source>
</reference>
<gene>
    <name evidence="1" type="ORF">BU057_13590</name>
</gene>
<proteinExistence type="predicted"/>
<accession>A0ABX5IJZ8</accession>
<feature type="non-terminal residue" evidence="1">
    <location>
        <position position="42"/>
    </location>
</feature>
<evidence type="ECO:0000313" key="2">
    <source>
        <dbReference type="Proteomes" id="UP000240859"/>
    </source>
</evidence>